<dbReference type="OrthoDB" id="76388at2759"/>
<evidence type="ECO:0000256" key="7">
    <source>
        <dbReference type="ARBA" id="ARBA00023024"/>
    </source>
</evidence>
<feature type="domain" description="GH18" evidence="14">
    <location>
        <begin position="4"/>
        <end position="372"/>
    </location>
</feature>
<dbReference type="PANTHER" id="PTHR11177">
    <property type="entry name" value="CHITINASE"/>
    <property type="match status" value="1"/>
</dbReference>
<evidence type="ECO:0000256" key="9">
    <source>
        <dbReference type="ARBA" id="ARBA00023277"/>
    </source>
</evidence>
<dbReference type="PROSITE" id="PS01095">
    <property type="entry name" value="GH18_1"/>
    <property type="match status" value="1"/>
</dbReference>
<keyword evidence="11" id="KW-0624">Polysaccharide degradation</keyword>
<evidence type="ECO:0000313" key="15">
    <source>
        <dbReference type="EMBL" id="KAJ5135192.1"/>
    </source>
</evidence>
<dbReference type="EC" id="3.2.1.14" evidence="4"/>
<dbReference type="RefSeq" id="XP_056522164.1">
    <property type="nucleotide sequence ID" value="XM_056665214.1"/>
</dbReference>
<comment type="catalytic activity">
    <reaction evidence="1">
        <text>Random endo-hydrolysis of N-acetyl-beta-D-glucosaminide (1-&gt;4)-beta-linkages in chitin and chitodextrins.</text>
        <dbReference type="EC" id="3.2.1.14"/>
    </reaction>
</comment>
<dbReference type="GO" id="GO:0000272">
    <property type="term" value="P:polysaccharide catabolic process"/>
    <property type="evidence" value="ECO:0007669"/>
    <property type="project" value="UniProtKB-KW"/>
</dbReference>
<comment type="caution">
    <text evidence="15">The sequence shown here is derived from an EMBL/GenBank/DDBJ whole genome shotgun (WGS) entry which is preliminary data.</text>
</comment>
<evidence type="ECO:0000256" key="10">
    <source>
        <dbReference type="ARBA" id="ARBA00023295"/>
    </source>
</evidence>
<dbReference type="GeneID" id="81404384"/>
<dbReference type="InterPro" id="IPR001579">
    <property type="entry name" value="Glyco_hydro_18_chit_AS"/>
</dbReference>
<proteinExistence type="inferred from homology"/>
<comment type="similarity">
    <text evidence="3">Belongs to the glycosyl hydrolase 18 family. Chitinase class V subfamily.</text>
</comment>
<dbReference type="SUPFAM" id="SSF51445">
    <property type="entry name" value="(Trans)glycosidases"/>
    <property type="match status" value="1"/>
</dbReference>
<dbReference type="InterPro" id="IPR029070">
    <property type="entry name" value="Chitinase_insertion_sf"/>
</dbReference>
<keyword evidence="10 12" id="KW-0326">Glycosidase</keyword>
<reference evidence="15" key="2">
    <citation type="journal article" date="2023" name="IMA Fungus">
        <title>Comparative genomic study of the Penicillium genus elucidates a diverse pangenome and 15 lateral gene transfer events.</title>
        <authorList>
            <person name="Petersen C."/>
            <person name="Sorensen T."/>
            <person name="Nielsen M.R."/>
            <person name="Sondergaard T.E."/>
            <person name="Sorensen J.L."/>
            <person name="Fitzpatrick D.A."/>
            <person name="Frisvad J.C."/>
            <person name="Nielsen K.L."/>
        </authorList>
    </citation>
    <scope>NUCLEOTIDE SEQUENCE</scope>
    <source>
        <strain evidence="15">IBT 22155</strain>
    </source>
</reference>
<evidence type="ECO:0000256" key="1">
    <source>
        <dbReference type="ARBA" id="ARBA00000822"/>
    </source>
</evidence>
<evidence type="ECO:0000256" key="8">
    <source>
        <dbReference type="ARBA" id="ARBA00023180"/>
    </source>
</evidence>
<dbReference type="GO" id="GO:0006032">
    <property type="term" value="P:chitin catabolic process"/>
    <property type="evidence" value="ECO:0007669"/>
    <property type="project" value="UniProtKB-KW"/>
</dbReference>
<dbReference type="CDD" id="cd06548">
    <property type="entry name" value="GH18_chitinase"/>
    <property type="match status" value="1"/>
</dbReference>
<dbReference type="PANTHER" id="PTHR11177:SF365">
    <property type="entry name" value="ENDOCHITINASE B"/>
    <property type="match status" value="1"/>
</dbReference>
<evidence type="ECO:0000256" key="5">
    <source>
        <dbReference type="ARBA" id="ARBA00022525"/>
    </source>
</evidence>
<dbReference type="Pfam" id="PF00704">
    <property type="entry name" value="Glyco_hydro_18"/>
    <property type="match status" value="1"/>
</dbReference>
<evidence type="ECO:0000256" key="12">
    <source>
        <dbReference type="RuleBase" id="RU000489"/>
    </source>
</evidence>
<name>A0A9W9H060_9EURO</name>
<accession>A0A9W9H060</accession>
<dbReference type="GO" id="GO:0005576">
    <property type="term" value="C:extracellular region"/>
    <property type="evidence" value="ECO:0007669"/>
    <property type="project" value="UniProtKB-SubCell"/>
</dbReference>
<sequence>MSGMKSVAYFVNWAIYGRNYNPQDLPAEKLTHVLYSFANVRPESGEVYLTDSWSDVEKHYPTDSWNDVGNNVYGCAKQLGLLKKQNRKLKVLLSIGGWTYSANFPQPASSDAGRTKFAESATKLVLDLGFDGLDIDWEYPQNDTEAENMVLLLQKCREVLDNAAGSDRKFYLTIACPAGASNYTKLRFQEMTPVLDFYNLMAYDYAGSWDTNAGHQANISPSTSNPASTPFSTDAALDYYINTGGVPASKIVLGMPLYGRAFTNTDGPGAPFSGVGEGSWENGVWDYKALPRAGAQEQFDAEAGASWSYDGAARTMISYDNPQMAQVKADYIKQRGLGGGMWWESSGDKGGKDANPDDGSLIGIFVDGVGGVDGLDQAPNALSFPESQYDNVKSGFEGEGQ</sequence>
<dbReference type="InterPro" id="IPR017853">
    <property type="entry name" value="GH"/>
</dbReference>
<keyword evidence="16" id="KW-1185">Reference proteome</keyword>
<keyword evidence="5" id="KW-0964">Secreted</keyword>
<dbReference type="SMART" id="SM00636">
    <property type="entry name" value="Glyco_18"/>
    <property type="match status" value="1"/>
</dbReference>
<dbReference type="Proteomes" id="UP001149079">
    <property type="component" value="Unassembled WGS sequence"/>
</dbReference>
<evidence type="ECO:0000256" key="4">
    <source>
        <dbReference type="ARBA" id="ARBA00012729"/>
    </source>
</evidence>
<dbReference type="InterPro" id="IPR011583">
    <property type="entry name" value="Chitinase_II/V-like_cat"/>
</dbReference>
<dbReference type="EMBL" id="JAPQKL010000004">
    <property type="protein sequence ID" value="KAJ5135192.1"/>
    <property type="molecule type" value="Genomic_DNA"/>
</dbReference>
<evidence type="ECO:0000256" key="6">
    <source>
        <dbReference type="ARBA" id="ARBA00022801"/>
    </source>
</evidence>
<keyword evidence="6 12" id="KW-0378">Hydrolase</keyword>
<comment type="subcellular location">
    <subcellularLocation>
        <location evidence="2">Secreted</location>
    </subcellularLocation>
</comment>
<dbReference type="SUPFAM" id="SSF54556">
    <property type="entry name" value="Chitinase insertion domain"/>
    <property type="match status" value="1"/>
</dbReference>
<dbReference type="InterPro" id="IPR050314">
    <property type="entry name" value="Glycosyl_Hydrlase_18"/>
</dbReference>
<dbReference type="AlphaFoldDB" id="A0A9W9H060"/>
<dbReference type="FunFam" id="3.10.50.10:FF:000005">
    <property type="entry name" value="Endochitinase B1"/>
    <property type="match status" value="1"/>
</dbReference>
<dbReference type="PROSITE" id="PS51910">
    <property type="entry name" value="GH18_2"/>
    <property type="match status" value="1"/>
</dbReference>
<protein>
    <recommendedName>
        <fullName evidence="4">chitinase</fullName>
        <ecNumber evidence="4">3.2.1.14</ecNumber>
    </recommendedName>
</protein>
<feature type="region of interest" description="Disordered" evidence="13">
    <location>
        <begin position="377"/>
        <end position="401"/>
    </location>
</feature>
<keyword evidence="8" id="KW-0325">Glycoprotein</keyword>
<reference evidence="15" key="1">
    <citation type="submission" date="2022-11" db="EMBL/GenBank/DDBJ databases">
        <authorList>
            <person name="Petersen C."/>
        </authorList>
    </citation>
    <scope>NUCLEOTIDE SEQUENCE</scope>
    <source>
        <strain evidence="15">IBT 22155</strain>
    </source>
</reference>
<keyword evidence="7" id="KW-0146">Chitin degradation</keyword>
<evidence type="ECO:0000259" key="14">
    <source>
        <dbReference type="PROSITE" id="PS51910"/>
    </source>
</evidence>
<gene>
    <name evidence="15" type="ORF">N7515_004470</name>
</gene>
<evidence type="ECO:0000256" key="11">
    <source>
        <dbReference type="ARBA" id="ARBA00023326"/>
    </source>
</evidence>
<dbReference type="Gene3D" id="3.10.50.10">
    <property type="match status" value="1"/>
</dbReference>
<evidence type="ECO:0000256" key="2">
    <source>
        <dbReference type="ARBA" id="ARBA00004613"/>
    </source>
</evidence>
<evidence type="ECO:0000256" key="3">
    <source>
        <dbReference type="ARBA" id="ARBA00008682"/>
    </source>
</evidence>
<dbReference type="InterPro" id="IPR001223">
    <property type="entry name" value="Glyco_hydro18_cat"/>
</dbReference>
<dbReference type="GO" id="GO:0008061">
    <property type="term" value="F:chitin binding"/>
    <property type="evidence" value="ECO:0007669"/>
    <property type="project" value="InterPro"/>
</dbReference>
<keyword evidence="9" id="KW-0119">Carbohydrate metabolism</keyword>
<dbReference type="GO" id="GO:0008843">
    <property type="term" value="F:endochitinase activity"/>
    <property type="evidence" value="ECO:0007669"/>
    <property type="project" value="UniProtKB-EC"/>
</dbReference>
<dbReference type="Gene3D" id="3.20.20.80">
    <property type="entry name" value="Glycosidases"/>
    <property type="match status" value="1"/>
</dbReference>
<evidence type="ECO:0000313" key="16">
    <source>
        <dbReference type="Proteomes" id="UP001149079"/>
    </source>
</evidence>
<organism evidence="15 16">
    <name type="scientific">Penicillium bovifimosum</name>
    <dbReference type="NCBI Taxonomy" id="126998"/>
    <lineage>
        <taxon>Eukaryota</taxon>
        <taxon>Fungi</taxon>
        <taxon>Dikarya</taxon>
        <taxon>Ascomycota</taxon>
        <taxon>Pezizomycotina</taxon>
        <taxon>Eurotiomycetes</taxon>
        <taxon>Eurotiomycetidae</taxon>
        <taxon>Eurotiales</taxon>
        <taxon>Aspergillaceae</taxon>
        <taxon>Penicillium</taxon>
    </lineage>
</organism>
<evidence type="ECO:0000256" key="13">
    <source>
        <dbReference type="SAM" id="MobiDB-lite"/>
    </source>
</evidence>
<dbReference type="FunFam" id="3.20.20.80:FF:000095">
    <property type="entry name" value="Endochitinase B1"/>
    <property type="match status" value="1"/>
</dbReference>